<keyword evidence="3" id="KW-1185">Reference proteome</keyword>
<comment type="caution">
    <text evidence="2">The sequence shown here is derived from an EMBL/GenBank/DDBJ whole genome shotgun (WGS) entry which is preliminary data.</text>
</comment>
<dbReference type="EMBL" id="CAJVPY010020839">
    <property type="protein sequence ID" value="CAG8777208.1"/>
    <property type="molecule type" value="Genomic_DNA"/>
</dbReference>
<gene>
    <name evidence="2" type="ORF">DERYTH_LOCUS19267</name>
</gene>
<feature type="transmembrane region" description="Helical" evidence="1">
    <location>
        <begin position="68"/>
        <end position="89"/>
    </location>
</feature>
<protein>
    <submittedName>
        <fullName evidence="2">13603_t:CDS:1</fullName>
    </submittedName>
</protein>
<evidence type="ECO:0000256" key="1">
    <source>
        <dbReference type="SAM" id="Phobius"/>
    </source>
</evidence>
<proteinExistence type="predicted"/>
<name>A0A9N9JDQ4_9GLOM</name>
<dbReference type="OrthoDB" id="3251871at2759"/>
<dbReference type="AlphaFoldDB" id="A0A9N9JDQ4"/>
<evidence type="ECO:0000313" key="3">
    <source>
        <dbReference type="Proteomes" id="UP000789405"/>
    </source>
</evidence>
<keyword evidence="1" id="KW-0812">Transmembrane</keyword>
<reference evidence="2" key="1">
    <citation type="submission" date="2021-06" db="EMBL/GenBank/DDBJ databases">
        <authorList>
            <person name="Kallberg Y."/>
            <person name="Tangrot J."/>
            <person name="Rosling A."/>
        </authorList>
    </citation>
    <scope>NUCLEOTIDE SEQUENCE</scope>
    <source>
        <strain evidence="2">MA453B</strain>
    </source>
</reference>
<dbReference type="Proteomes" id="UP000789405">
    <property type="component" value="Unassembled WGS sequence"/>
</dbReference>
<sequence length="330" mass="37701">KLKYMTKNVDVFDSFPTSQLSNLPTLTNKTVISSIVRRIVWYPVIPLITQFFSSFVETYAYFNHVTSYPLFLVCFVGISLQGLLNTLVFSQDIAVIRAFQAIKLQWWISNVNSYESHYPYNKAIKDEFSMPEKLNDFVELKALNYNSGVNNNNLGLQPSFFECFFQLISPKLLSPNNSFAGNKPDTSFAGNKPDTSFALFGKDNLKKDITINNQNDDQDNHLVLLEPVHLKDSFQYPTFDLSSHYLNPSISLDLLIDSSRNNQTNQTNTNNTNLIDRSNCTVNDDEGRIDVILVNGESTKRVSEEFTKIFNSDIDISQEIEMFDQILKIL</sequence>
<feature type="transmembrane region" description="Helical" evidence="1">
    <location>
        <begin position="39"/>
        <end position="62"/>
    </location>
</feature>
<accession>A0A9N9JDQ4</accession>
<evidence type="ECO:0000313" key="2">
    <source>
        <dbReference type="EMBL" id="CAG8777208.1"/>
    </source>
</evidence>
<keyword evidence="1" id="KW-0472">Membrane</keyword>
<organism evidence="2 3">
    <name type="scientific">Dentiscutata erythropus</name>
    <dbReference type="NCBI Taxonomy" id="1348616"/>
    <lineage>
        <taxon>Eukaryota</taxon>
        <taxon>Fungi</taxon>
        <taxon>Fungi incertae sedis</taxon>
        <taxon>Mucoromycota</taxon>
        <taxon>Glomeromycotina</taxon>
        <taxon>Glomeromycetes</taxon>
        <taxon>Diversisporales</taxon>
        <taxon>Gigasporaceae</taxon>
        <taxon>Dentiscutata</taxon>
    </lineage>
</organism>
<keyword evidence="1" id="KW-1133">Transmembrane helix</keyword>
<feature type="non-terminal residue" evidence="2">
    <location>
        <position position="330"/>
    </location>
</feature>